<dbReference type="EMBL" id="CAJVPI010000010">
    <property type="protein sequence ID" value="CAG8454544.1"/>
    <property type="molecule type" value="Genomic_DNA"/>
</dbReference>
<comment type="caution">
    <text evidence="2">The sequence shown here is derived from an EMBL/GenBank/DDBJ whole genome shotgun (WGS) entry which is preliminary data.</text>
</comment>
<evidence type="ECO:0000259" key="1">
    <source>
        <dbReference type="PROSITE" id="PS50181"/>
    </source>
</evidence>
<dbReference type="AlphaFoldDB" id="A0A9N8VMB7"/>
<keyword evidence="3" id="KW-1185">Reference proteome</keyword>
<dbReference type="Gene3D" id="1.20.1280.50">
    <property type="match status" value="1"/>
</dbReference>
<dbReference type="Proteomes" id="UP000789739">
    <property type="component" value="Unassembled WGS sequence"/>
</dbReference>
<feature type="domain" description="F-box" evidence="1">
    <location>
        <begin position="70"/>
        <end position="123"/>
    </location>
</feature>
<dbReference type="OrthoDB" id="10370315at2759"/>
<dbReference type="CDD" id="cd09917">
    <property type="entry name" value="F-box_SF"/>
    <property type="match status" value="1"/>
</dbReference>
<dbReference type="InterPro" id="IPR036047">
    <property type="entry name" value="F-box-like_dom_sf"/>
</dbReference>
<evidence type="ECO:0000313" key="3">
    <source>
        <dbReference type="Proteomes" id="UP000789739"/>
    </source>
</evidence>
<sequence>MASPEASSELSSEILPETSSLAASDLNAWHSPIESTGDRALNLHTVIPSESTSISHTSPQFQDFSENPVQASFTTLPSELLIKIFQILDGRPEHLLNLTRVCRRFASILCSSMSIIEKLWETARIRYWPRHFSIELPRDCESEHQFCRTMLAEKCFFCQSEENPPFILACQVCQITRAQVLNPYYGIDDDYSEN</sequence>
<accession>A0A9N8VMB7</accession>
<dbReference type="SUPFAM" id="SSF81383">
    <property type="entry name" value="F-box domain"/>
    <property type="match status" value="1"/>
</dbReference>
<proteinExistence type="predicted"/>
<dbReference type="Pfam" id="PF12937">
    <property type="entry name" value="F-box-like"/>
    <property type="match status" value="1"/>
</dbReference>
<name>A0A9N8VMB7_9GLOM</name>
<reference evidence="2" key="1">
    <citation type="submission" date="2021-06" db="EMBL/GenBank/DDBJ databases">
        <authorList>
            <person name="Kallberg Y."/>
            <person name="Tangrot J."/>
            <person name="Rosling A."/>
        </authorList>
    </citation>
    <scope>NUCLEOTIDE SEQUENCE</scope>
    <source>
        <strain evidence="2">BR232B</strain>
    </source>
</reference>
<gene>
    <name evidence="2" type="ORF">PBRASI_LOCUS232</name>
</gene>
<organism evidence="2 3">
    <name type="scientific">Paraglomus brasilianum</name>
    <dbReference type="NCBI Taxonomy" id="144538"/>
    <lineage>
        <taxon>Eukaryota</taxon>
        <taxon>Fungi</taxon>
        <taxon>Fungi incertae sedis</taxon>
        <taxon>Mucoromycota</taxon>
        <taxon>Glomeromycotina</taxon>
        <taxon>Glomeromycetes</taxon>
        <taxon>Paraglomerales</taxon>
        <taxon>Paraglomeraceae</taxon>
        <taxon>Paraglomus</taxon>
    </lineage>
</organism>
<dbReference type="InterPro" id="IPR001810">
    <property type="entry name" value="F-box_dom"/>
</dbReference>
<evidence type="ECO:0000313" key="2">
    <source>
        <dbReference type="EMBL" id="CAG8454544.1"/>
    </source>
</evidence>
<dbReference type="PROSITE" id="PS50181">
    <property type="entry name" value="FBOX"/>
    <property type="match status" value="1"/>
</dbReference>
<protein>
    <submittedName>
        <fullName evidence="2">9615_t:CDS:1</fullName>
    </submittedName>
</protein>